<dbReference type="GO" id="GO:0051607">
    <property type="term" value="P:defense response to virus"/>
    <property type="evidence" value="ECO:0007669"/>
    <property type="project" value="UniProtKB-KW"/>
</dbReference>
<evidence type="ECO:0000259" key="11">
    <source>
        <dbReference type="PROSITE" id="PS51643"/>
    </source>
</evidence>
<dbReference type="InterPro" id="IPR054712">
    <property type="entry name" value="Cas3-like_dom"/>
</dbReference>
<organism evidence="12">
    <name type="scientific">mine drainage metagenome</name>
    <dbReference type="NCBI Taxonomy" id="410659"/>
    <lineage>
        <taxon>unclassified sequences</taxon>
        <taxon>metagenomes</taxon>
        <taxon>ecological metagenomes</taxon>
    </lineage>
</organism>
<sequence>MSGQPRGGETYFAHSANGAGLWHPLAEHLRSVGDLAGGFASGARWRDEARLAGLLHDLGKYGDRFQRRLHGKDKGLDHWSQGASLALMRRKAIAAALAIQGHHVGLQRADNDSLRRLAPMNLTNAVLPGLELSESDLDLLESRASADGLSLPVPPEPCKDYWKYEVAAMLDVRMLFSCLVDADFLDTEAHFHGNELGKEMRTAGPSLDAATGVTALNDFMDQSIRAQSGGSSEVRAAREALWRDCDIASSRDPGIFTLTAPAGSGKTLAALLFALKHARRHNLGRIVIAVPFLSVVEQTAEIYRRIFRGFPYQYVLEHHSLAGLGEENDRDDAIGGSSRERRMLSENWDAPIVLTTNVQLLESLFSNRPSVCRKLHRLMRSVVIFDEAQGLPTSLAIPTLAALSSLAGLYQSSVVFATATQPAFEVLSDDVSRQAALGWRPIEIVSDREDLFRSLKRVNIEWRSEPIKWFDMAVELIGQPQVLVICNLKRHALALLKAVQENQLDGVFHLSTNLCPEHRSAVLLEVRKRLAENRPCRLISTQCVEAGVDVDFPTVYRALGPLDAVAQAAGRCNREGRLDHHGRVIVFEPEDNSNVRQQYPTPAYFQAAEVTRRLLKEYGDIDPADPEIFRIYYEMLYSVSDPKSLNYELTHALKERDFAAVARHYRIIQKNTFQLLVEWEKCSNKFAELREQADQEGINAEWMRRAQHLAVSLYKPRTEMPAWAIPARLRRRKGAATNVSDEWFILEGNYYQEVLGFVPPEGSQLFIA</sequence>
<dbReference type="PANTHER" id="PTHR24031">
    <property type="entry name" value="RNA HELICASE"/>
    <property type="match status" value="1"/>
</dbReference>
<keyword evidence="9" id="KW-0051">Antiviral defense</keyword>
<keyword evidence="3" id="KW-0540">Nuclease</keyword>
<dbReference type="NCBIfam" id="TIGR01587">
    <property type="entry name" value="cas3_core"/>
    <property type="match status" value="1"/>
</dbReference>
<dbReference type="InterPro" id="IPR011545">
    <property type="entry name" value="DEAD/DEAH_box_helicase_dom"/>
</dbReference>
<comment type="similarity">
    <text evidence="1">In the N-terminal section; belongs to the CRISPR-associated nuclease Cas3-HD family.</text>
</comment>
<dbReference type="SMART" id="SM00487">
    <property type="entry name" value="DEXDc"/>
    <property type="match status" value="1"/>
</dbReference>
<dbReference type="InterPro" id="IPR006474">
    <property type="entry name" value="Helicase_Cas3_CRISPR-ass_core"/>
</dbReference>
<dbReference type="Pfam" id="PF01966">
    <property type="entry name" value="HD"/>
    <property type="match status" value="1"/>
</dbReference>
<dbReference type="GO" id="GO:0003676">
    <property type="term" value="F:nucleic acid binding"/>
    <property type="evidence" value="ECO:0007669"/>
    <property type="project" value="InterPro"/>
</dbReference>
<evidence type="ECO:0000256" key="1">
    <source>
        <dbReference type="ARBA" id="ARBA00006847"/>
    </source>
</evidence>
<comment type="caution">
    <text evidence="12">The sequence shown here is derived from an EMBL/GenBank/DDBJ whole genome shotgun (WGS) entry which is preliminary data.</text>
</comment>
<dbReference type="InterPro" id="IPR006483">
    <property type="entry name" value="CRISPR-assoc_Cas3_HD"/>
</dbReference>
<dbReference type="Gene3D" id="1.10.3210.30">
    <property type="match status" value="1"/>
</dbReference>
<gene>
    <name evidence="12" type="ORF">CARN1_1419</name>
</gene>
<keyword evidence="4" id="KW-0479">Metal-binding</keyword>
<dbReference type="GO" id="GO:0016787">
    <property type="term" value="F:hydrolase activity"/>
    <property type="evidence" value="ECO:0007669"/>
    <property type="project" value="UniProtKB-KW"/>
</dbReference>
<evidence type="ECO:0000256" key="8">
    <source>
        <dbReference type="ARBA" id="ARBA00022840"/>
    </source>
</evidence>
<evidence type="ECO:0000256" key="9">
    <source>
        <dbReference type="ARBA" id="ARBA00023118"/>
    </source>
</evidence>
<dbReference type="InterPro" id="IPR038257">
    <property type="entry name" value="CRISPR-assoc_Cas3_HD_sf"/>
</dbReference>
<evidence type="ECO:0000256" key="2">
    <source>
        <dbReference type="ARBA" id="ARBA00009046"/>
    </source>
</evidence>
<keyword evidence="8" id="KW-0067">ATP-binding</keyword>
<evidence type="ECO:0000256" key="7">
    <source>
        <dbReference type="ARBA" id="ARBA00022806"/>
    </source>
</evidence>
<dbReference type="InterPro" id="IPR006674">
    <property type="entry name" value="HD_domain"/>
</dbReference>
<keyword evidence="6 12" id="KW-0378">Hydrolase</keyword>
<dbReference type="PROSITE" id="PS51643">
    <property type="entry name" value="HD_CAS3"/>
    <property type="match status" value="1"/>
</dbReference>
<dbReference type="InterPro" id="IPR027417">
    <property type="entry name" value="P-loop_NTPase"/>
</dbReference>
<dbReference type="GO" id="GO:0004386">
    <property type="term" value="F:helicase activity"/>
    <property type="evidence" value="ECO:0007669"/>
    <property type="project" value="UniProtKB-KW"/>
</dbReference>
<dbReference type="SUPFAM" id="SSF52540">
    <property type="entry name" value="P-loop containing nucleoside triphosphate hydrolases"/>
    <property type="match status" value="1"/>
</dbReference>
<evidence type="ECO:0000256" key="3">
    <source>
        <dbReference type="ARBA" id="ARBA00022722"/>
    </source>
</evidence>
<comment type="similarity">
    <text evidence="2">In the central section; belongs to the CRISPR-associated helicase Cas3 family.</text>
</comment>
<evidence type="ECO:0000256" key="5">
    <source>
        <dbReference type="ARBA" id="ARBA00022741"/>
    </source>
</evidence>
<dbReference type="PROSITE" id="PS51192">
    <property type="entry name" value="HELICASE_ATP_BIND_1"/>
    <property type="match status" value="1"/>
</dbReference>
<evidence type="ECO:0000313" key="12">
    <source>
        <dbReference type="EMBL" id="CBH75402.1"/>
    </source>
</evidence>
<dbReference type="GO" id="GO:0005524">
    <property type="term" value="F:ATP binding"/>
    <property type="evidence" value="ECO:0007669"/>
    <property type="project" value="UniProtKB-KW"/>
</dbReference>
<dbReference type="CDD" id="cd17930">
    <property type="entry name" value="DEXHc_cas3"/>
    <property type="match status" value="1"/>
</dbReference>
<keyword evidence="5" id="KW-0547">Nucleotide-binding</keyword>
<evidence type="ECO:0000259" key="10">
    <source>
        <dbReference type="PROSITE" id="PS51192"/>
    </source>
</evidence>
<dbReference type="Pfam" id="PF00270">
    <property type="entry name" value="DEAD"/>
    <property type="match status" value="1"/>
</dbReference>
<dbReference type="AlphaFoldDB" id="E6PG15"/>
<reference evidence="12" key="1">
    <citation type="submission" date="2009-10" db="EMBL/GenBank/DDBJ databases">
        <title>Diversity of trophic interactions inside an arsenic-rich microbial ecosystem.</title>
        <authorList>
            <person name="Bertin P.N."/>
            <person name="Heinrich-Salmeron A."/>
            <person name="Pelletier E."/>
            <person name="Goulhen-Chollet F."/>
            <person name="Arsene-Ploetze F."/>
            <person name="Gallien S."/>
            <person name="Calteau A."/>
            <person name="Vallenet D."/>
            <person name="Casiot C."/>
            <person name="Chane-Woon-Ming B."/>
            <person name="Giloteaux L."/>
            <person name="Barakat M."/>
            <person name="Bonnefoy V."/>
            <person name="Bruneel O."/>
            <person name="Chandler M."/>
            <person name="Cleiss J."/>
            <person name="Duran R."/>
            <person name="Elbaz-Poulichet F."/>
            <person name="Fonknechten N."/>
            <person name="Lauga B."/>
            <person name="Mornico D."/>
            <person name="Ortet P."/>
            <person name="Schaeffer C."/>
            <person name="Siguier P."/>
            <person name="Alexander Thil Smith A."/>
            <person name="Van Dorsselaer A."/>
            <person name="Weissenbach J."/>
            <person name="Medigue C."/>
            <person name="Le Paslier D."/>
        </authorList>
    </citation>
    <scope>NUCLEOTIDE SEQUENCE</scope>
</reference>
<dbReference type="GO" id="GO:0046872">
    <property type="term" value="F:metal ion binding"/>
    <property type="evidence" value="ECO:0007669"/>
    <property type="project" value="UniProtKB-KW"/>
</dbReference>
<feature type="domain" description="HD Cas3-type" evidence="11">
    <location>
        <begin position="18"/>
        <end position="185"/>
    </location>
</feature>
<feature type="domain" description="Helicase ATP-binding" evidence="10">
    <location>
        <begin position="247"/>
        <end position="422"/>
    </location>
</feature>
<dbReference type="SUPFAM" id="SSF109604">
    <property type="entry name" value="HD-domain/PDEase-like"/>
    <property type="match status" value="1"/>
</dbReference>
<dbReference type="CDD" id="cd09641">
    <property type="entry name" value="Cas3''_I"/>
    <property type="match status" value="1"/>
</dbReference>
<evidence type="ECO:0000256" key="4">
    <source>
        <dbReference type="ARBA" id="ARBA00022723"/>
    </source>
</evidence>
<name>E6PG15_9ZZZZ</name>
<dbReference type="InterPro" id="IPR014001">
    <property type="entry name" value="Helicase_ATP-bd"/>
</dbReference>
<dbReference type="EMBL" id="CABL01000008">
    <property type="protein sequence ID" value="CBH75402.1"/>
    <property type="molecule type" value="Genomic_DNA"/>
</dbReference>
<accession>E6PG15</accession>
<protein>
    <submittedName>
        <fullName evidence="12">Metal dependent phosphohydrolase</fullName>
    </submittedName>
</protein>
<dbReference type="Pfam" id="PF22590">
    <property type="entry name" value="Cas3-like_C_2"/>
    <property type="match status" value="1"/>
</dbReference>
<evidence type="ECO:0000256" key="6">
    <source>
        <dbReference type="ARBA" id="ARBA00022801"/>
    </source>
</evidence>
<dbReference type="GO" id="GO:0004518">
    <property type="term" value="F:nuclease activity"/>
    <property type="evidence" value="ECO:0007669"/>
    <property type="project" value="UniProtKB-KW"/>
</dbReference>
<dbReference type="Gene3D" id="3.40.50.300">
    <property type="entry name" value="P-loop containing nucleotide triphosphate hydrolases"/>
    <property type="match status" value="2"/>
</dbReference>
<proteinExistence type="inferred from homology"/>
<keyword evidence="7" id="KW-0347">Helicase</keyword>
<dbReference type="NCBIfam" id="TIGR01596">
    <property type="entry name" value="cas3_HD"/>
    <property type="match status" value="1"/>
</dbReference>